<dbReference type="NCBIfam" id="TIGR02914">
    <property type="entry name" value="EpsI_fam"/>
    <property type="match status" value="1"/>
</dbReference>
<dbReference type="eggNOG" id="ENOG5030WKQ">
    <property type="taxonomic scope" value="Bacteria"/>
</dbReference>
<reference evidence="4" key="1">
    <citation type="submission" date="2009-07" db="EMBL/GenBank/DDBJ databases">
        <title>Complete sequence of Methylotenera mobilis JLW8.</title>
        <authorList>
            <consortium name="US DOE Joint Genome Institute"/>
            <person name="Lucas S."/>
            <person name="Copeland A."/>
            <person name="Lapidus A."/>
            <person name="Glavina del Rio T."/>
            <person name="Tice H."/>
            <person name="Bruce D."/>
            <person name="Goodwin L."/>
            <person name="Pitluck S."/>
            <person name="LaButti K.M."/>
            <person name="Clum A."/>
            <person name="Larimer F."/>
            <person name="Land M."/>
            <person name="Hauser L."/>
            <person name="Kyrpides N."/>
            <person name="Mikhailova N."/>
            <person name="Kayluzhnaya M."/>
            <person name="Chistoserdova L."/>
        </authorList>
    </citation>
    <scope>NUCLEOTIDE SEQUENCE [LARGE SCALE GENOMIC DNA]</scope>
    <source>
        <strain evidence="4">JLW8 / ATCC BAA-1282 / DSM 17540</strain>
    </source>
</reference>
<keyword evidence="1" id="KW-0812">Transmembrane</keyword>
<evidence type="ECO:0000259" key="2">
    <source>
        <dbReference type="Pfam" id="PF11984"/>
    </source>
</evidence>
<gene>
    <name evidence="3" type="ordered locus">Mmol_1792</name>
</gene>
<dbReference type="KEGG" id="mmb:Mmol_1792"/>
<dbReference type="Proteomes" id="UP000002742">
    <property type="component" value="Chromosome"/>
</dbReference>
<name>C6WXP7_METML</name>
<dbReference type="AlphaFoldDB" id="C6WXP7"/>
<keyword evidence="1" id="KW-1133">Transmembrane helix</keyword>
<dbReference type="RefSeq" id="WP_015832731.1">
    <property type="nucleotide sequence ID" value="NC_012968.1"/>
</dbReference>
<evidence type="ECO:0000256" key="1">
    <source>
        <dbReference type="SAM" id="Phobius"/>
    </source>
</evidence>
<dbReference type="NCBIfam" id="NF045609">
    <property type="entry name" value="EpsI_type_B"/>
    <property type="match status" value="1"/>
</dbReference>
<reference evidence="3 4" key="2">
    <citation type="journal article" date="2011" name="J. Bacteriol.">
        <title>Genomes of three methylotrophs from a single niche uncover genetic and metabolic divergence of Methylophilaceae.</title>
        <authorList>
            <person name="Lapidus A."/>
            <person name="Clum A."/>
            <person name="Labutti K."/>
            <person name="Kaluzhnaya M.G."/>
            <person name="Lim S."/>
            <person name="Beck D.A."/>
            <person name="Glavina Del Rio T."/>
            <person name="Nolan M."/>
            <person name="Mavromatis K."/>
            <person name="Huntemann M."/>
            <person name="Lucas S."/>
            <person name="Lidstrom M.E."/>
            <person name="Ivanova N."/>
            <person name="Chistoserdova L."/>
        </authorList>
    </citation>
    <scope>NUCLEOTIDE SEQUENCE [LARGE SCALE GENOMIC DNA]</scope>
    <source>
        <strain evidence="4">JLW8 / ATCC BAA-1282 / DSM 17540</strain>
    </source>
</reference>
<dbReference type="EMBL" id="CP001672">
    <property type="protein sequence ID" value="ACT48696.1"/>
    <property type="molecule type" value="Genomic_DNA"/>
</dbReference>
<accession>C6WXP7</accession>
<feature type="transmembrane region" description="Helical" evidence="1">
    <location>
        <begin position="6"/>
        <end position="25"/>
    </location>
</feature>
<dbReference type="STRING" id="583345.Mmol_1792"/>
<dbReference type="InterPro" id="IPR014263">
    <property type="entry name" value="Methanolan_biosynth_EpsI"/>
</dbReference>
<protein>
    <submittedName>
        <fullName evidence="3">EpsI family protein</fullName>
    </submittedName>
</protein>
<dbReference type="HOGENOM" id="CLU_1204329_0_0_4"/>
<organism evidence="3 4">
    <name type="scientific">Methylotenera mobilis (strain JLW8 / ATCC BAA-1282 / DSM 17540)</name>
    <dbReference type="NCBI Taxonomy" id="583345"/>
    <lineage>
        <taxon>Bacteria</taxon>
        <taxon>Pseudomonadati</taxon>
        <taxon>Pseudomonadota</taxon>
        <taxon>Betaproteobacteria</taxon>
        <taxon>Nitrosomonadales</taxon>
        <taxon>Methylophilaceae</taxon>
        <taxon>Methylotenera</taxon>
    </lineage>
</organism>
<dbReference type="OrthoDB" id="8583485at2"/>
<evidence type="ECO:0000313" key="4">
    <source>
        <dbReference type="Proteomes" id="UP000002742"/>
    </source>
</evidence>
<feature type="domain" description="Methanolan biosynthesis EpsI" evidence="2">
    <location>
        <begin position="10"/>
        <end position="216"/>
    </location>
</feature>
<proteinExistence type="predicted"/>
<evidence type="ECO:0000313" key="3">
    <source>
        <dbReference type="EMBL" id="ACT48696.1"/>
    </source>
</evidence>
<dbReference type="InterPro" id="IPR054653">
    <property type="entry name" value="EpsI_type_B_pred"/>
</dbReference>
<keyword evidence="1" id="KW-0472">Membrane</keyword>
<sequence>MSERVWRNALIALSLIIAMVVAVVMRPTYRMADHGELVVIEEMIPSQFGDWKVEQSKTAQIINPQIKETLDKIYTQTLSRTYVNNKNQRVMLSIAYGPDQSDVTALHYPEVCYPAQGFQVESIAQAKLDTDFGDIRIKRLVTSNNTRSEPLIYWTTVGDKVVRGAREAKLAQLQYGFQGIVPDGIVFRVSSISSSAEEAFLLQKSFVSALVKSLSAEDRARVAGLH</sequence>
<dbReference type="Pfam" id="PF11984">
    <property type="entry name" value="DUF3485"/>
    <property type="match status" value="1"/>
</dbReference>
<keyword evidence="4" id="KW-1185">Reference proteome</keyword>